<evidence type="ECO:0000313" key="2">
    <source>
        <dbReference type="Proteomes" id="UP000191418"/>
    </source>
</evidence>
<keyword evidence="2" id="KW-1185">Reference proteome</keyword>
<dbReference type="InterPro" id="IPR013382">
    <property type="entry name" value="CRISPR-assoc_prot_Cse2"/>
</dbReference>
<dbReference type="NCBIfam" id="TIGR02548">
    <property type="entry name" value="casB_cse2"/>
    <property type="match status" value="1"/>
</dbReference>
<dbReference type="Proteomes" id="UP000191418">
    <property type="component" value="Unassembled WGS sequence"/>
</dbReference>
<sequence>MESRPKEATNPKQEAGPAARFVDYVLKRQAEDNGFSARLRRADNPATEYQSWEILASFGVDLEKSWQRLPYCTLGAALAKAKPERDGNLGLGSAIAACYEDKSQSDQAKSRLRRILACTSIEELCQILRPLLALIASRGVKLNFSLLLQQLLWFSGEGQERVRTRWAQDFYHRKSDESTKEAGNE</sequence>
<proteinExistence type="predicted"/>
<protein>
    <submittedName>
        <fullName evidence="1">Type I-E CRISPR-associated protein Cse2/CasB</fullName>
    </submittedName>
</protein>
<dbReference type="OrthoDB" id="8560528at2"/>
<comment type="caution">
    <text evidence="1">The sequence shown here is derived from an EMBL/GenBank/DDBJ whole genome shotgun (WGS) entry which is preliminary data.</text>
</comment>
<dbReference type="AlphaFoldDB" id="A0A1T4MMT1"/>
<gene>
    <name evidence="1" type="ORF">BTE48_00550</name>
</gene>
<dbReference type="STRING" id="64969.SAMN02745127_00846"/>
<accession>A0A1T4MMT1</accession>
<evidence type="ECO:0000313" key="1">
    <source>
        <dbReference type="EMBL" id="OPX56962.1"/>
    </source>
</evidence>
<dbReference type="EMBL" id="MTSM01000001">
    <property type="protein sequence ID" value="OPX56962.1"/>
    <property type="molecule type" value="Genomic_DNA"/>
</dbReference>
<dbReference type="Gene3D" id="1.10.520.40">
    <property type="entry name" value="CRISPR-associated protein Cse2"/>
    <property type="match status" value="1"/>
</dbReference>
<dbReference type="CDD" id="cd09731">
    <property type="entry name" value="Cse2_I-E"/>
    <property type="match status" value="1"/>
</dbReference>
<dbReference type="Pfam" id="PF09485">
    <property type="entry name" value="CRISPR_Cse2"/>
    <property type="match status" value="1"/>
</dbReference>
<name>A0A1T4MMT1_9GAMM</name>
<organism evidence="1 2">
    <name type="scientific">Oceanospirillum multiglobuliferum</name>
    <dbReference type="NCBI Taxonomy" id="64969"/>
    <lineage>
        <taxon>Bacteria</taxon>
        <taxon>Pseudomonadati</taxon>
        <taxon>Pseudomonadota</taxon>
        <taxon>Gammaproteobacteria</taxon>
        <taxon>Oceanospirillales</taxon>
        <taxon>Oceanospirillaceae</taxon>
        <taxon>Oceanospirillum</taxon>
    </lineage>
</organism>
<dbReference type="InterPro" id="IPR038287">
    <property type="entry name" value="Cse2_sf"/>
</dbReference>
<reference evidence="1 2" key="1">
    <citation type="submission" date="2017-01" db="EMBL/GenBank/DDBJ databases">
        <title>Genome Sequencing of a Marine Spirillum, Oceanospirillum multiglobuliferum ATCC 33336, from Japan.</title>
        <authorList>
            <person name="Carney J.G."/>
            <person name="Trachtenberg A.M."/>
            <person name="Rheaume B.A."/>
            <person name="Linnane J.D."/>
            <person name="Pitts N.L."/>
            <person name="Mykles D.L."/>
            <person name="Maclea K.S."/>
        </authorList>
    </citation>
    <scope>NUCLEOTIDE SEQUENCE [LARGE SCALE GENOMIC DNA]</scope>
    <source>
        <strain evidence="1 2">ATCC 33336</strain>
    </source>
</reference>
<dbReference type="RefSeq" id="WP_078744446.1">
    <property type="nucleotide sequence ID" value="NZ_FUXG01000004.1"/>
</dbReference>